<reference evidence="4" key="1">
    <citation type="journal article" date="2019" name="Int. J. Syst. Evol. Microbiol.">
        <title>The Global Catalogue of Microorganisms (GCM) 10K type strain sequencing project: providing services to taxonomists for standard genome sequencing and annotation.</title>
        <authorList>
            <consortium name="The Broad Institute Genomics Platform"/>
            <consortium name="The Broad Institute Genome Sequencing Center for Infectious Disease"/>
            <person name="Wu L."/>
            <person name="Ma J."/>
        </authorList>
    </citation>
    <scope>NUCLEOTIDE SEQUENCE [LARGE SCALE GENOMIC DNA]</scope>
    <source>
        <strain evidence="4">JCM 12165</strain>
    </source>
</reference>
<feature type="region of interest" description="Disordered" evidence="1">
    <location>
        <begin position="92"/>
        <end position="112"/>
    </location>
</feature>
<dbReference type="RefSeq" id="WP_343979184.1">
    <property type="nucleotide sequence ID" value="NZ_BAAAJG010000011.1"/>
</dbReference>
<organism evidence="3 4">
    <name type="scientific">Pseudonocardia aurantiaca</name>
    <dbReference type="NCBI Taxonomy" id="75290"/>
    <lineage>
        <taxon>Bacteria</taxon>
        <taxon>Bacillati</taxon>
        <taxon>Actinomycetota</taxon>
        <taxon>Actinomycetes</taxon>
        <taxon>Pseudonocardiales</taxon>
        <taxon>Pseudonocardiaceae</taxon>
        <taxon>Pseudonocardia</taxon>
    </lineage>
</organism>
<dbReference type="EMBL" id="JBHUCP010000026">
    <property type="protein sequence ID" value="MFD1533760.1"/>
    <property type="molecule type" value="Genomic_DNA"/>
</dbReference>
<comment type="caution">
    <text evidence="3">The sequence shown here is derived from an EMBL/GenBank/DDBJ whole genome shotgun (WGS) entry which is preliminary data.</text>
</comment>
<dbReference type="Gene3D" id="3.10.180.10">
    <property type="entry name" value="2,3-Dihydroxybiphenyl 1,2-Dioxygenase, domain 1"/>
    <property type="match status" value="1"/>
</dbReference>
<evidence type="ECO:0000256" key="1">
    <source>
        <dbReference type="SAM" id="MobiDB-lite"/>
    </source>
</evidence>
<evidence type="ECO:0000259" key="2">
    <source>
        <dbReference type="PROSITE" id="PS51819"/>
    </source>
</evidence>
<keyword evidence="4" id="KW-1185">Reference proteome</keyword>
<evidence type="ECO:0000313" key="3">
    <source>
        <dbReference type="EMBL" id="MFD1533760.1"/>
    </source>
</evidence>
<dbReference type="PROSITE" id="PS51819">
    <property type="entry name" value="VOC"/>
    <property type="match status" value="1"/>
</dbReference>
<dbReference type="InterPro" id="IPR004360">
    <property type="entry name" value="Glyas_Fos-R_dOase_dom"/>
</dbReference>
<dbReference type="InterPro" id="IPR037523">
    <property type="entry name" value="VOC_core"/>
</dbReference>
<feature type="domain" description="VOC" evidence="2">
    <location>
        <begin position="4"/>
        <end position="133"/>
    </location>
</feature>
<proteinExistence type="predicted"/>
<name>A0ABW4FU14_9PSEU</name>
<sequence>MDWKLELVVVPVTDVDRAKEFYIDKLGFRLDVDHSAGEAFRVVQVTPPGSACSLTFGVNVGGGEPGTLKGVHFVVEDIDAAAKQLTAAGIENSGPQHFVDGKMTPGPDPEDRDYGSFIFFDDPDHNSLVVQQVKQSVR</sequence>
<accession>A0ABW4FU14</accession>
<gene>
    <name evidence="3" type="ORF">ACFSCY_30525</name>
</gene>
<evidence type="ECO:0000313" key="4">
    <source>
        <dbReference type="Proteomes" id="UP001597145"/>
    </source>
</evidence>
<dbReference type="PANTHER" id="PTHR36437">
    <property type="entry name" value="GLYOXALASE/BLEOMYCIN RESISTANCE PROTEIN/DIOXYGENASE"/>
    <property type="match status" value="1"/>
</dbReference>
<dbReference type="Proteomes" id="UP001597145">
    <property type="component" value="Unassembled WGS sequence"/>
</dbReference>
<dbReference type="Pfam" id="PF00903">
    <property type="entry name" value="Glyoxalase"/>
    <property type="match status" value="1"/>
</dbReference>
<dbReference type="InterPro" id="IPR029068">
    <property type="entry name" value="Glyas_Bleomycin-R_OHBP_Dase"/>
</dbReference>
<protein>
    <submittedName>
        <fullName evidence="3">Glyoxalase superfamily protein</fullName>
    </submittedName>
</protein>
<dbReference type="PANTHER" id="PTHR36437:SF2">
    <property type="entry name" value="GLYOXALASE_BLEOMYCIN RESISTANCE PROTEIN_DIOXYGENASE"/>
    <property type="match status" value="1"/>
</dbReference>
<dbReference type="SUPFAM" id="SSF54593">
    <property type="entry name" value="Glyoxalase/Bleomycin resistance protein/Dihydroxybiphenyl dioxygenase"/>
    <property type="match status" value="1"/>
</dbReference>